<evidence type="ECO:0000256" key="8">
    <source>
        <dbReference type="ARBA" id="ARBA00023098"/>
    </source>
</evidence>
<dbReference type="PANTHER" id="PTHR24317">
    <property type="entry name" value="PEROXISOMAL TRANS-2-ENOYL-COA REDUCTASE"/>
    <property type="match status" value="1"/>
</dbReference>
<dbReference type="AlphaFoldDB" id="A0A1W0A9Z6"/>
<dbReference type="Proteomes" id="UP000243217">
    <property type="component" value="Unassembled WGS sequence"/>
</dbReference>
<evidence type="ECO:0000256" key="19">
    <source>
        <dbReference type="ARBA" id="ARBA00049386"/>
    </source>
</evidence>
<evidence type="ECO:0000256" key="17">
    <source>
        <dbReference type="ARBA" id="ARBA00049108"/>
    </source>
</evidence>
<sequence>MHCVLLINIERLNTAVAEIKSELSPKHAARDCVYAVACDVRKEDDVKNLMEKIHAKYGRLDHVVNNAGGQFISPFEDISFKGWEAVHRLNLNGTYLVTKYAHQSFLKKNGGSIVNILVNMAKGFPGSSHSGSSRAAVENLTKSLAVEWAQYGIRVNAVAPGTILSSGVGNYLGGASLFEKLARQFPAQRMGTVEEVAAATVFLLSPAASFTTGTTAVVDGAMLLEGNYWDTVEHNNFPVYGKSKFRSAYKIPADTSTDYLPAGPNTFDSLNHGSISSDMTLLDDIDPSLAGGYRVVYDRETPFELRIQTDNAPQQVGTLEAIKVKILLLGDENDLKALKIELSTEADLFFYYIHICDLEGFQIVQEQQKLMVDFSDYANVLIRMLNNCIKEPHNHIAVYLMQSDGRARLDFIQNMEYKFVELLSVDFARAPEEVVRQHITFRYNTIKSRVTALQSRLHEVNNIVKVKNPSLLLQLQKAPAPIHPSTAHATAAASSTRATSRFH</sequence>
<evidence type="ECO:0000256" key="15">
    <source>
        <dbReference type="ARBA" id="ARBA00047570"/>
    </source>
</evidence>
<evidence type="ECO:0000256" key="6">
    <source>
        <dbReference type="ARBA" id="ARBA00022857"/>
    </source>
</evidence>
<comment type="subcellular location">
    <subcellularLocation>
        <location evidence="1">Peroxisome</location>
    </subcellularLocation>
</comment>
<proteinExistence type="predicted"/>
<comment type="subunit">
    <text evidence="12">Interacts with PEX5, probably required to target it into peroxisomes.</text>
</comment>
<dbReference type="EC" id="1.3.1.38" evidence="13"/>
<evidence type="ECO:0000256" key="7">
    <source>
        <dbReference type="ARBA" id="ARBA00023002"/>
    </source>
</evidence>
<comment type="catalytic activity">
    <reaction evidence="15">
        <text>(2E)-dodecenoyl-CoA + NADPH + H(+) = dodecanoyl-CoA + NADP(+)</text>
        <dbReference type="Rhea" id="RHEA:44964"/>
        <dbReference type="ChEBI" id="CHEBI:15378"/>
        <dbReference type="ChEBI" id="CHEBI:57330"/>
        <dbReference type="ChEBI" id="CHEBI:57375"/>
        <dbReference type="ChEBI" id="CHEBI:57783"/>
        <dbReference type="ChEBI" id="CHEBI:58349"/>
    </reaction>
    <physiologicalReaction direction="left-to-right" evidence="15">
        <dbReference type="Rhea" id="RHEA:44965"/>
    </physiologicalReaction>
</comment>
<protein>
    <recommendedName>
        <fullName evidence="14">Peroxisomal trans-2-enoyl-CoA reductase</fullName>
        <ecNumber evidence="13">1.3.1.38</ecNumber>
    </recommendedName>
</protein>
<keyword evidence="5" id="KW-0276">Fatty acid metabolism</keyword>
<comment type="caution">
    <text evidence="23">The sequence shown here is derived from an EMBL/GenBank/DDBJ whole genome shotgun (WGS) entry which is preliminary data.</text>
</comment>
<evidence type="ECO:0000256" key="16">
    <source>
        <dbReference type="ARBA" id="ARBA00048686"/>
    </source>
</evidence>
<comment type="catalytic activity">
    <reaction evidence="16">
        <text>(2E)-tetradecenoyl-CoA + NADPH + H(+) = tetradecanoyl-CoA + NADP(+)</text>
        <dbReference type="Rhea" id="RHEA:44968"/>
        <dbReference type="ChEBI" id="CHEBI:15378"/>
        <dbReference type="ChEBI" id="CHEBI:57385"/>
        <dbReference type="ChEBI" id="CHEBI:57783"/>
        <dbReference type="ChEBI" id="CHEBI:58349"/>
        <dbReference type="ChEBI" id="CHEBI:61405"/>
    </reaction>
    <physiologicalReaction direction="left-to-right" evidence="16">
        <dbReference type="Rhea" id="RHEA:44969"/>
    </physiologicalReaction>
</comment>
<dbReference type="GO" id="GO:0006633">
    <property type="term" value="P:fatty acid biosynthetic process"/>
    <property type="evidence" value="ECO:0007669"/>
    <property type="project" value="UniProtKB-KW"/>
</dbReference>
<reference evidence="23 24" key="1">
    <citation type="journal article" date="2014" name="Genome Biol. Evol.">
        <title>The secreted proteins of Achlya hypogyna and Thraustotheca clavata identify the ancestral oomycete secretome and reveal gene acquisitions by horizontal gene transfer.</title>
        <authorList>
            <person name="Misner I."/>
            <person name="Blouin N."/>
            <person name="Leonard G."/>
            <person name="Richards T.A."/>
            <person name="Lane C.E."/>
        </authorList>
    </citation>
    <scope>NUCLEOTIDE SEQUENCE [LARGE SCALE GENOMIC DNA]</scope>
    <source>
        <strain evidence="23 24">ATCC 34112</strain>
    </source>
</reference>
<evidence type="ECO:0000256" key="4">
    <source>
        <dbReference type="ARBA" id="ARBA00022553"/>
    </source>
</evidence>
<evidence type="ECO:0000256" key="13">
    <source>
        <dbReference type="ARBA" id="ARBA00038849"/>
    </source>
</evidence>
<evidence type="ECO:0000256" key="11">
    <source>
        <dbReference type="ARBA" id="ARBA00037124"/>
    </source>
</evidence>
<dbReference type="Pfam" id="PF13561">
    <property type="entry name" value="adh_short_C2"/>
    <property type="match status" value="1"/>
</dbReference>
<dbReference type="GO" id="GO:0019166">
    <property type="term" value="F:trans-2-enoyl-CoA reductase (NADPH) activity"/>
    <property type="evidence" value="ECO:0007669"/>
    <property type="project" value="UniProtKB-EC"/>
</dbReference>
<evidence type="ECO:0000313" key="23">
    <source>
        <dbReference type="EMBL" id="OQS07122.1"/>
    </source>
</evidence>
<accession>A0A1W0A9Z6</accession>
<evidence type="ECO:0000256" key="14">
    <source>
        <dbReference type="ARBA" id="ARBA00041063"/>
    </source>
</evidence>
<name>A0A1W0A9Z6_9STRA</name>
<comment type="catalytic activity">
    <reaction evidence="18">
        <text>a (2E)-enoyl-CoA + NADPH + H(+) = a 2,3-saturated acyl-CoA + NADP(+)</text>
        <dbReference type="Rhea" id="RHEA:33763"/>
        <dbReference type="ChEBI" id="CHEBI:15378"/>
        <dbReference type="ChEBI" id="CHEBI:57783"/>
        <dbReference type="ChEBI" id="CHEBI:58349"/>
        <dbReference type="ChEBI" id="CHEBI:58856"/>
        <dbReference type="ChEBI" id="CHEBI:65111"/>
        <dbReference type="EC" id="1.3.1.38"/>
    </reaction>
    <physiologicalReaction direction="left-to-right" evidence="18">
        <dbReference type="Rhea" id="RHEA:33764"/>
    </physiologicalReaction>
</comment>
<evidence type="ECO:0000256" key="21">
    <source>
        <dbReference type="SAM" id="MobiDB-lite"/>
    </source>
</evidence>
<dbReference type="InterPro" id="IPR002347">
    <property type="entry name" value="SDR_fam"/>
</dbReference>
<keyword evidence="10" id="KW-0275">Fatty acid biosynthesis</keyword>
<comment type="catalytic activity">
    <reaction evidence="19">
        <text>(2E)-decenoyl-CoA + NADPH + H(+) = decanoyl-CoA + NADP(+)</text>
        <dbReference type="Rhea" id="RHEA:44960"/>
        <dbReference type="ChEBI" id="CHEBI:15378"/>
        <dbReference type="ChEBI" id="CHEBI:57783"/>
        <dbReference type="ChEBI" id="CHEBI:58349"/>
        <dbReference type="ChEBI" id="CHEBI:61406"/>
        <dbReference type="ChEBI" id="CHEBI:61430"/>
    </reaction>
    <physiologicalReaction direction="left-to-right" evidence="19">
        <dbReference type="Rhea" id="RHEA:44961"/>
    </physiologicalReaction>
</comment>
<evidence type="ECO:0000256" key="20">
    <source>
        <dbReference type="ARBA" id="ARBA00049559"/>
    </source>
</evidence>
<dbReference type="OrthoDB" id="49058at2759"/>
<evidence type="ECO:0000313" key="24">
    <source>
        <dbReference type="Proteomes" id="UP000243217"/>
    </source>
</evidence>
<dbReference type="PRINTS" id="PR00081">
    <property type="entry name" value="GDHRDH"/>
</dbReference>
<evidence type="ECO:0000256" key="18">
    <source>
        <dbReference type="ARBA" id="ARBA00049251"/>
    </source>
</evidence>
<comment type="catalytic activity">
    <reaction evidence="20">
        <text>(2E)-octenoyl-CoA + NADPH + H(+) = octanoyl-CoA + NADP(+)</text>
        <dbReference type="Rhea" id="RHEA:44952"/>
        <dbReference type="ChEBI" id="CHEBI:15378"/>
        <dbReference type="ChEBI" id="CHEBI:57386"/>
        <dbReference type="ChEBI" id="CHEBI:57783"/>
        <dbReference type="ChEBI" id="CHEBI:58349"/>
        <dbReference type="ChEBI" id="CHEBI:62242"/>
    </reaction>
    <physiologicalReaction direction="left-to-right" evidence="20">
        <dbReference type="Rhea" id="RHEA:44953"/>
    </physiologicalReaction>
</comment>
<evidence type="ECO:0000256" key="5">
    <source>
        <dbReference type="ARBA" id="ARBA00022832"/>
    </source>
</evidence>
<dbReference type="InterPro" id="IPR032396">
    <property type="entry name" value="SAS-6_N"/>
</dbReference>
<comment type="pathway">
    <text evidence="2">Lipid metabolism.</text>
</comment>
<dbReference type="EMBL" id="JNBS01000275">
    <property type="protein sequence ID" value="OQS07122.1"/>
    <property type="molecule type" value="Genomic_DNA"/>
</dbReference>
<evidence type="ECO:0000256" key="2">
    <source>
        <dbReference type="ARBA" id="ARBA00005189"/>
    </source>
</evidence>
<dbReference type="InterPro" id="IPR036291">
    <property type="entry name" value="NAD(P)-bd_dom_sf"/>
</dbReference>
<dbReference type="SUPFAM" id="SSF51735">
    <property type="entry name" value="NAD(P)-binding Rossmann-fold domains"/>
    <property type="match status" value="1"/>
</dbReference>
<dbReference type="STRING" id="74557.A0A1W0A9Z6"/>
<dbReference type="CDD" id="cd10142">
    <property type="entry name" value="HD_SAS6_N"/>
    <property type="match status" value="1"/>
</dbReference>
<evidence type="ECO:0000256" key="12">
    <source>
        <dbReference type="ARBA" id="ARBA00038622"/>
    </source>
</evidence>
<dbReference type="GO" id="GO:0005777">
    <property type="term" value="C:peroxisome"/>
    <property type="evidence" value="ECO:0007669"/>
    <property type="project" value="UniProtKB-SubCell"/>
</dbReference>
<comment type="catalytic activity">
    <reaction evidence="17">
        <text>(2E)-hexenoyl-CoA + NADPH + H(+) = hexanoyl-CoA + NADP(+)</text>
        <dbReference type="Rhea" id="RHEA:44956"/>
        <dbReference type="ChEBI" id="CHEBI:15378"/>
        <dbReference type="ChEBI" id="CHEBI:57783"/>
        <dbReference type="ChEBI" id="CHEBI:58349"/>
        <dbReference type="ChEBI" id="CHEBI:62077"/>
        <dbReference type="ChEBI" id="CHEBI:62620"/>
    </reaction>
    <physiologicalReaction direction="left-to-right" evidence="17">
        <dbReference type="Rhea" id="RHEA:44957"/>
    </physiologicalReaction>
</comment>
<keyword evidence="24" id="KW-1185">Reference proteome</keyword>
<keyword evidence="3" id="KW-0444">Lipid biosynthesis</keyword>
<feature type="region of interest" description="Disordered" evidence="21">
    <location>
        <begin position="484"/>
        <end position="503"/>
    </location>
</feature>
<dbReference type="Gene3D" id="2.170.210.20">
    <property type="entry name" value="Spindle assembly abnormal protein 6, N-terminal domain"/>
    <property type="match status" value="1"/>
</dbReference>
<organism evidence="23 24">
    <name type="scientific">Thraustotheca clavata</name>
    <dbReference type="NCBI Taxonomy" id="74557"/>
    <lineage>
        <taxon>Eukaryota</taxon>
        <taxon>Sar</taxon>
        <taxon>Stramenopiles</taxon>
        <taxon>Oomycota</taxon>
        <taxon>Saprolegniomycetes</taxon>
        <taxon>Saprolegniales</taxon>
        <taxon>Achlyaceae</taxon>
        <taxon>Thraustotheca</taxon>
    </lineage>
</organism>
<evidence type="ECO:0000256" key="3">
    <source>
        <dbReference type="ARBA" id="ARBA00022516"/>
    </source>
</evidence>
<keyword evidence="4" id="KW-0597">Phosphoprotein</keyword>
<dbReference type="Pfam" id="PF16531">
    <property type="entry name" value="SAS-6_N"/>
    <property type="match status" value="1"/>
</dbReference>
<keyword evidence="8" id="KW-0443">Lipid metabolism</keyword>
<evidence type="ECO:0000259" key="22">
    <source>
        <dbReference type="Pfam" id="PF16531"/>
    </source>
</evidence>
<dbReference type="InterPro" id="IPR052388">
    <property type="entry name" value="Peroxisomal_t2-enoyl-CoA_red"/>
</dbReference>
<dbReference type="PANTHER" id="PTHR24317:SF7">
    <property type="entry name" value="PEROXISOMAL TRANS-2-ENOYL-COA REDUCTASE"/>
    <property type="match status" value="1"/>
</dbReference>
<keyword evidence="6" id="KW-0521">NADP</keyword>
<dbReference type="InterPro" id="IPR038558">
    <property type="entry name" value="SAS-6_N_sf"/>
</dbReference>
<feature type="domain" description="Spindle assembly abnormal protein 6 N-terminal" evidence="22">
    <location>
        <begin position="296"/>
        <end position="427"/>
    </location>
</feature>
<gene>
    <name evidence="23" type="ORF">THRCLA_00864</name>
</gene>
<evidence type="ECO:0000256" key="9">
    <source>
        <dbReference type="ARBA" id="ARBA00023140"/>
    </source>
</evidence>
<comment type="function">
    <text evidence="11">Participates in chain elongation of fatty acids. Catalyzes the reduction of trans-2-enoyl-CoAs of varying chain lengths from 6:1 to 16:1, having maximum activity with 10:1 CoA. Has no 2,4-dienoyl-CoA reductase activity.</text>
</comment>
<dbReference type="Gene3D" id="3.40.50.720">
    <property type="entry name" value="NAD(P)-binding Rossmann-like Domain"/>
    <property type="match status" value="1"/>
</dbReference>
<evidence type="ECO:0000256" key="1">
    <source>
        <dbReference type="ARBA" id="ARBA00004275"/>
    </source>
</evidence>
<keyword evidence="7" id="KW-0560">Oxidoreductase</keyword>
<keyword evidence="9" id="KW-0576">Peroxisome</keyword>
<dbReference type="GO" id="GO:0033306">
    <property type="term" value="P:phytol metabolic process"/>
    <property type="evidence" value="ECO:0007669"/>
    <property type="project" value="TreeGrafter"/>
</dbReference>
<evidence type="ECO:0000256" key="10">
    <source>
        <dbReference type="ARBA" id="ARBA00023160"/>
    </source>
</evidence>